<dbReference type="InterPro" id="IPR051536">
    <property type="entry name" value="UDG_Type-4/5"/>
</dbReference>
<protein>
    <recommendedName>
        <fullName evidence="9">Type-5 uracil-DNA glycosylase</fullName>
    </recommendedName>
</protein>
<dbReference type="PANTHER" id="PTHR33693:SF3">
    <property type="entry name" value="TYPE-5 URACIL-DNA GLYCOSYLASE"/>
    <property type="match status" value="1"/>
</dbReference>
<dbReference type="GO" id="GO:0006284">
    <property type="term" value="P:base-excision repair"/>
    <property type="evidence" value="ECO:0007669"/>
    <property type="project" value="InterPro"/>
</dbReference>
<accession>A0A382P437</accession>
<keyword evidence="1" id="KW-0004">4Fe-4S</keyword>
<dbReference type="InterPro" id="IPR005122">
    <property type="entry name" value="Uracil-DNA_glycosylase-like"/>
</dbReference>
<organism evidence="11">
    <name type="scientific">marine metagenome</name>
    <dbReference type="NCBI Taxonomy" id="408172"/>
    <lineage>
        <taxon>unclassified sequences</taxon>
        <taxon>metagenomes</taxon>
        <taxon>ecological metagenomes</taxon>
    </lineage>
</organism>
<dbReference type="InterPro" id="IPR036895">
    <property type="entry name" value="Uracil-DNA_glycosylase-like_sf"/>
</dbReference>
<gene>
    <name evidence="11" type="ORF">METZ01_LOCUS320362</name>
</gene>
<dbReference type="CDD" id="cd10031">
    <property type="entry name" value="UDG-F5_TTUDGB_like"/>
    <property type="match status" value="1"/>
</dbReference>
<dbReference type="EMBL" id="UINC01104398">
    <property type="protein sequence ID" value="SVC67508.1"/>
    <property type="molecule type" value="Genomic_DNA"/>
</dbReference>
<dbReference type="AlphaFoldDB" id="A0A382P437"/>
<evidence type="ECO:0000256" key="6">
    <source>
        <dbReference type="ARBA" id="ARBA00023014"/>
    </source>
</evidence>
<dbReference type="GO" id="GO:0033958">
    <property type="term" value="F:DNA-deoxyinosine glycosylase activity"/>
    <property type="evidence" value="ECO:0007669"/>
    <property type="project" value="InterPro"/>
</dbReference>
<keyword evidence="3" id="KW-0227">DNA damage</keyword>
<reference evidence="11" key="1">
    <citation type="submission" date="2018-05" db="EMBL/GenBank/DDBJ databases">
        <authorList>
            <person name="Lanie J.A."/>
            <person name="Ng W.-L."/>
            <person name="Kazmierczak K.M."/>
            <person name="Andrzejewski T.M."/>
            <person name="Davidsen T.M."/>
            <person name="Wayne K.J."/>
            <person name="Tettelin H."/>
            <person name="Glass J.I."/>
            <person name="Rusch D."/>
            <person name="Podicherti R."/>
            <person name="Tsui H.-C.T."/>
            <person name="Winkler M.E."/>
        </authorList>
    </citation>
    <scope>NUCLEOTIDE SEQUENCE</scope>
</reference>
<dbReference type="GO" id="GO:0046872">
    <property type="term" value="F:metal ion binding"/>
    <property type="evidence" value="ECO:0007669"/>
    <property type="project" value="UniProtKB-KW"/>
</dbReference>
<feature type="domain" description="Uracil-DNA glycosylase-like" evidence="10">
    <location>
        <begin position="47"/>
        <end position="218"/>
    </location>
</feature>
<evidence type="ECO:0000313" key="11">
    <source>
        <dbReference type="EMBL" id="SVC67508.1"/>
    </source>
</evidence>
<dbReference type="GO" id="GO:0004844">
    <property type="term" value="F:uracil DNA N-glycosylase activity"/>
    <property type="evidence" value="ECO:0007669"/>
    <property type="project" value="InterPro"/>
</dbReference>
<evidence type="ECO:0000256" key="3">
    <source>
        <dbReference type="ARBA" id="ARBA00022763"/>
    </source>
</evidence>
<dbReference type="PANTHER" id="PTHR33693">
    <property type="entry name" value="TYPE-5 URACIL-DNA GLYCOSYLASE"/>
    <property type="match status" value="1"/>
</dbReference>
<dbReference type="InterPro" id="IPR044147">
    <property type="entry name" value="UdgB-like"/>
</dbReference>
<dbReference type="Pfam" id="PF03167">
    <property type="entry name" value="UDG"/>
    <property type="match status" value="1"/>
</dbReference>
<evidence type="ECO:0000256" key="8">
    <source>
        <dbReference type="ARBA" id="ARBA00023779"/>
    </source>
</evidence>
<comment type="similarity">
    <text evidence="8">Belongs to the uracil-DNA glycosylase (UDG) superfamily. Type 5 (UDGb) family.</text>
</comment>
<evidence type="ECO:0000256" key="1">
    <source>
        <dbReference type="ARBA" id="ARBA00022485"/>
    </source>
</evidence>
<evidence type="ECO:0000256" key="5">
    <source>
        <dbReference type="ARBA" id="ARBA00023004"/>
    </source>
</evidence>
<dbReference type="SUPFAM" id="SSF52141">
    <property type="entry name" value="Uracil-DNA glycosylase-like"/>
    <property type="match status" value="1"/>
</dbReference>
<dbReference type="SMART" id="SM00986">
    <property type="entry name" value="UDG"/>
    <property type="match status" value="1"/>
</dbReference>
<keyword evidence="4" id="KW-0378">Hydrolase</keyword>
<keyword evidence="7" id="KW-0234">DNA repair</keyword>
<dbReference type="GO" id="GO:0051539">
    <property type="term" value="F:4 iron, 4 sulfur cluster binding"/>
    <property type="evidence" value="ECO:0007669"/>
    <property type="project" value="UniProtKB-KW"/>
</dbReference>
<keyword evidence="6" id="KW-0411">Iron-sulfur</keyword>
<sequence>MNLNLQKLNNEIIKCRKCPRLIKFQKAISLKKRKQFIQENYWAKPITGFGDINGEMLIVGLAPAAHGGTRTGRVFTGDKSSDFLYKCLYLAKISNQPNSDNIHDGLKLNNAYITTALKCVPPNDKPEKKELHNCYKFFNREIDLLKNCKIIIPLGKIAFDACINFYKIDYQIDKKFKFGHGKNYKLPDGKILFSCYHPSPRNVNTKRINLKKMTNFFFKAKKFI</sequence>
<evidence type="ECO:0000256" key="4">
    <source>
        <dbReference type="ARBA" id="ARBA00022801"/>
    </source>
</evidence>
<evidence type="ECO:0000259" key="10">
    <source>
        <dbReference type="SMART" id="SM00986"/>
    </source>
</evidence>
<dbReference type="SMART" id="SM00987">
    <property type="entry name" value="UreE_C"/>
    <property type="match status" value="1"/>
</dbReference>
<keyword evidence="2" id="KW-0479">Metal-binding</keyword>
<keyword evidence="5" id="KW-0408">Iron</keyword>
<proteinExistence type="inferred from homology"/>
<evidence type="ECO:0000256" key="2">
    <source>
        <dbReference type="ARBA" id="ARBA00022723"/>
    </source>
</evidence>
<evidence type="ECO:0000256" key="7">
    <source>
        <dbReference type="ARBA" id="ARBA00023204"/>
    </source>
</evidence>
<name>A0A382P437_9ZZZZ</name>
<evidence type="ECO:0000256" key="9">
    <source>
        <dbReference type="ARBA" id="ARBA00023887"/>
    </source>
</evidence>
<dbReference type="Gene3D" id="3.40.470.10">
    <property type="entry name" value="Uracil-DNA glycosylase-like domain"/>
    <property type="match status" value="1"/>
</dbReference>